<dbReference type="EMBL" id="JBHLWO010000002">
    <property type="protein sequence ID" value="MFC0320015.1"/>
    <property type="molecule type" value="Genomic_DNA"/>
</dbReference>
<evidence type="ECO:0000313" key="4">
    <source>
        <dbReference type="EMBL" id="MFC0320015.1"/>
    </source>
</evidence>
<name>A0ABV6HM95_9SPHI</name>
<dbReference type="PANTHER" id="PTHR30273:SF2">
    <property type="entry name" value="PROTEIN FECR"/>
    <property type="match status" value="1"/>
</dbReference>
<sequence length="371" mass="42223">MNKDAFYKELIHRYRAGSATEEELEAFYHLVQSGEIDHYLSEIMEDHFCGGRPKSRLSLNFGYAAAIVICFVSGLVFFYYQNHHHNRAIIQPPEEITAAKDQAILTLADGTKIKLDSTRSESENTDGFQVLSKLKAVIGYNKDATKEGEALVYHEIAIPNGGKYKVILSDGTKVWLNAGSKLKFPVRFSKARREVELDGEAYFEVESKISKRENQPFTVHTRYQDIQVLGTSFNIKAYQDEPSETSTLVTGRVNVINKRTRQILQLNPGKELTLSKAAAVTSVSDADIEEVLAWKHGDFVFNETPIYEIMKQLARWYDVEVDFGSVANNIYSGYIPRDANLKQVLDMMERTGELKFDMNNRKIYVKTKMPM</sequence>
<keyword evidence="1" id="KW-1133">Transmembrane helix</keyword>
<feature type="domain" description="FecR protein" evidence="2">
    <location>
        <begin position="156"/>
        <end position="253"/>
    </location>
</feature>
<feature type="transmembrane region" description="Helical" evidence="1">
    <location>
        <begin position="61"/>
        <end position="80"/>
    </location>
</feature>
<comment type="caution">
    <text evidence="4">The sequence shown here is derived from an EMBL/GenBank/DDBJ whole genome shotgun (WGS) entry which is preliminary data.</text>
</comment>
<evidence type="ECO:0000259" key="2">
    <source>
        <dbReference type="Pfam" id="PF04773"/>
    </source>
</evidence>
<dbReference type="Gene3D" id="2.60.120.1440">
    <property type="match status" value="1"/>
</dbReference>
<keyword evidence="5" id="KW-1185">Reference proteome</keyword>
<evidence type="ECO:0000313" key="5">
    <source>
        <dbReference type="Proteomes" id="UP001589774"/>
    </source>
</evidence>
<reference evidence="4 5" key="1">
    <citation type="submission" date="2024-09" db="EMBL/GenBank/DDBJ databases">
        <authorList>
            <person name="Sun Q."/>
            <person name="Mori K."/>
        </authorList>
    </citation>
    <scope>NUCLEOTIDE SEQUENCE [LARGE SCALE GENOMIC DNA]</scope>
    <source>
        <strain evidence="4 5">CCM 7765</strain>
    </source>
</reference>
<dbReference type="PANTHER" id="PTHR30273">
    <property type="entry name" value="PERIPLASMIC SIGNAL SENSOR AND SIGMA FACTOR ACTIVATOR FECR-RELATED"/>
    <property type="match status" value="1"/>
</dbReference>
<dbReference type="RefSeq" id="WP_130855377.1">
    <property type="nucleotide sequence ID" value="NZ_JBHLWO010000002.1"/>
</dbReference>
<evidence type="ECO:0000256" key="1">
    <source>
        <dbReference type="SAM" id="Phobius"/>
    </source>
</evidence>
<accession>A0ABV6HM95</accession>
<organism evidence="4 5">
    <name type="scientific">Olivibacter oleidegradans</name>
    <dbReference type="NCBI Taxonomy" id="760123"/>
    <lineage>
        <taxon>Bacteria</taxon>
        <taxon>Pseudomonadati</taxon>
        <taxon>Bacteroidota</taxon>
        <taxon>Sphingobacteriia</taxon>
        <taxon>Sphingobacteriales</taxon>
        <taxon>Sphingobacteriaceae</taxon>
        <taxon>Olivibacter</taxon>
    </lineage>
</organism>
<protein>
    <submittedName>
        <fullName evidence="4">FecR family protein</fullName>
    </submittedName>
</protein>
<dbReference type="InterPro" id="IPR032508">
    <property type="entry name" value="FecR_C"/>
</dbReference>
<dbReference type="Proteomes" id="UP001589774">
    <property type="component" value="Unassembled WGS sequence"/>
</dbReference>
<proteinExistence type="predicted"/>
<dbReference type="Gene3D" id="3.55.50.30">
    <property type="match status" value="1"/>
</dbReference>
<gene>
    <name evidence="4" type="ORF">ACFFI0_16950</name>
</gene>
<keyword evidence="1" id="KW-0812">Transmembrane</keyword>
<evidence type="ECO:0000259" key="3">
    <source>
        <dbReference type="Pfam" id="PF16344"/>
    </source>
</evidence>
<dbReference type="PIRSF" id="PIRSF018266">
    <property type="entry name" value="FecR"/>
    <property type="match status" value="1"/>
</dbReference>
<dbReference type="Pfam" id="PF04773">
    <property type="entry name" value="FecR"/>
    <property type="match status" value="1"/>
</dbReference>
<keyword evidence="1" id="KW-0472">Membrane</keyword>
<dbReference type="Pfam" id="PF16344">
    <property type="entry name" value="FecR_C"/>
    <property type="match status" value="1"/>
</dbReference>
<dbReference type="InterPro" id="IPR012373">
    <property type="entry name" value="Ferrdict_sens_TM"/>
</dbReference>
<feature type="domain" description="Protein FecR C-terminal" evidence="3">
    <location>
        <begin position="298"/>
        <end position="365"/>
    </location>
</feature>
<dbReference type="InterPro" id="IPR006860">
    <property type="entry name" value="FecR"/>
</dbReference>